<dbReference type="SUPFAM" id="SSF54427">
    <property type="entry name" value="NTF2-like"/>
    <property type="match status" value="1"/>
</dbReference>
<accession>A0A2U1ZWE4</accession>
<evidence type="ECO:0000313" key="2">
    <source>
        <dbReference type="Proteomes" id="UP000245166"/>
    </source>
</evidence>
<organism evidence="1 2">
    <name type="scientific">Serinibacter arcticus</name>
    <dbReference type="NCBI Taxonomy" id="1655435"/>
    <lineage>
        <taxon>Bacteria</taxon>
        <taxon>Bacillati</taxon>
        <taxon>Actinomycetota</taxon>
        <taxon>Actinomycetes</taxon>
        <taxon>Micrococcales</taxon>
        <taxon>Beutenbergiaceae</taxon>
        <taxon>Serinibacter</taxon>
    </lineage>
</organism>
<dbReference type="Proteomes" id="UP000245166">
    <property type="component" value="Unassembled WGS sequence"/>
</dbReference>
<name>A0A2U1ZWE4_9MICO</name>
<evidence type="ECO:0000313" key="1">
    <source>
        <dbReference type="EMBL" id="PWD51260.1"/>
    </source>
</evidence>
<sequence length="313" mass="32577">MGALVLAVATWLVISYLNDDARQVRGTVASYLAALEEGDAETAVALIAGRGQGECPDLLTSAVYSTVAARPTDAEITDVRVNADDDGPAASASVSYARGEDGERATAQLTLSRDSDGWRLDGDSDLVPSPTQIVANGPGEVWVSGGCGVVDGRVLLAEALPGTYDVIYRDPFRVAEAAPVEVTIPTTGRTELDPAPAAEIVDTVTAQVTGWVEECLASGYAGPVCGEESVPADWLDVTSTREGWDPDLGMSVHEDGWHFQALPILEVEGTLSCEGDASPSCVPGEPADARAYLVLRGTVAVDDRGAVTVTRTS</sequence>
<dbReference type="InterPro" id="IPR032710">
    <property type="entry name" value="NTF2-like_dom_sf"/>
</dbReference>
<dbReference type="EMBL" id="PYHR01000002">
    <property type="protein sequence ID" value="PWD51260.1"/>
    <property type="molecule type" value="Genomic_DNA"/>
</dbReference>
<protein>
    <submittedName>
        <fullName evidence="1">Uncharacterized protein</fullName>
    </submittedName>
</protein>
<reference evidence="1 2" key="1">
    <citation type="submission" date="2018-03" db="EMBL/GenBank/DDBJ databases">
        <title>Genome assembly of novel Miniimonas species PCH200.</title>
        <authorList>
            <person name="Thakur V."/>
            <person name="Kumar V."/>
            <person name="Singh D."/>
        </authorList>
    </citation>
    <scope>NUCLEOTIDE SEQUENCE [LARGE SCALE GENOMIC DNA]</scope>
    <source>
        <strain evidence="1 2">PCH200</strain>
    </source>
</reference>
<keyword evidence="2" id="KW-1185">Reference proteome</keyword>
<comment type="caution">
    <text evidence="1">The sequence shown here is derived from an EMBL/GenBank/DDBJ whole genome shotgun (WGS) entry which is preliminary data.</text>
</comment>
<dbReference type="AlphaFoldDB" id="A0A2U1ZWE4"/>
<proteinExistence type="predicted"/>
<gene>
    <name evidence="1" type="ORF">C8046_11940</name>
</gene>